<evidence type="ECO:0000259" key="8">
    <source>
        <dbReference type="Pfam" id="PF01757"/>
    </source>
</evidence>
<evidence type="ECO:0000256" key="4">
    <source>
        <dbReference type="ARBA" id="ARBA00022692"/>
    </source>
</evidence>
<dbReference type="AlphaFoldDB" id="A0A837RID1"/>
<dbReference type="GO" id="GO:0009246">
    <property type="term" value="P:enterobacterial common antigen biosynthetic process"/>
    <property type="evidence" value="ECO:0007669"/>
    <property type="project" value="TreeGrafter"/>
</dbReference>
<dbReference type="InterPro" id="IPR002656">
    <property type="entry name" value="Acyl_transf_3_dom"/>
</dbReference>
<protein>
    <recommendedName>
        <fullName evidence="8">Acyltransferase 3 domain-containing protein</fullName>
    </recommendedName>
</protein>
<dbReference type="PANTHER" id="PTHR40074:SF2">
    <property type="entry name" value="O-ACETYLTRANSFERASE WECH"/>
    <property type="match status" value="1"/>
</dbReference>
<feature type="transmembrane region" description="Helical" evidence="7">
    <location>
        <begin position="91"/>
        <end position="111"/>
    </location>
</feature>
<dbReference type="GO" id="GO:0005886">
    <property type="term" value="C:plasma membrane"/>
    <property type="evidence" value="ECO:0007669"/>
    <property type="project" value="UniProtKB-SubCell"/>
</dbReference>
<comment type="caution">
    <text evidence="9">The sequence shown here is derived from an EMBL/GenBank/DDBJ whole genome shotgun (WGS) entry which is preliminary data.</text>
</comment>
<feature type="transmembrane region" description="Helical" evidence="7">
    <location>
        <begin position="131"/>
        <end position="149"/>
    </location>
</feature>
<feature type="transmembrane region" description="Helical" evidence="7">
    <location>
        <begin position="194"/>
        <end position="213"/>
    </location>
</feature>
<evidence type="ECO:0000313" key="10">
    <source>
        <dbReference type="Proteomes" id="UP000050964"/>
    </source>
</evidence>
<dbReference type="EMBL" id="AZDB01000018">
    <property type="protein sequence ID" value="KRK42448.1"/>
    <property type="molecule type" value="Genomic_DNA"/>
</dbReference>
<feature type="transmembrane region" description="Helical" evidence="7">
    <location>
        <begin position="330"/>
        <end position="354"/>
    </location>
</feature>
<reference evidence="9 10" key="1">
    <citation type="journal article" date="2015" name="Genome Announc.">
        <title>Expanding the biotechnology potential of lactobacilli through comparative genomics of 213 strains and associated genera.</title>
        <authorList>
            <person name="Sun Z."/>
            <person name="Harris H.M."/>
            <person name="McCann A."/>
            <person name="Guo C."/>
            <person name="Argimon S."/>
            <person name="Zhang W."/>
            <person name="Yang X."/>
            <person name="Jeffery I.B."/>
            <person name="Cooney J.C."/>
            <person name="Kagawa T.F."/>
            <person name="Liu W."/>
            <person name="Song Y."/>
            <person name="Salvetti E."/>
            <person name="Wrobel A."/>
            <person name="Rasinkangas P."/>
            <person name="Parkhill J."/>
            <person name="Rea M.C."/>
            <person name="O'Sullivan O."/>
            <person name="Ritari J."/>
            <person name="Douillard F.P."/>
            <person name="Paul Ross R."/>
            <person name="Yang R."/>
            <person name="Briner A.E."/>
            <person name="Felis G.E."/>
            <person name="de Vos W.M."/>
            <person name="Barrangou R."/>
            <person name="Klaenhammer T.R."/>
            <person name="Caufield P.W."/>
            <person name="Cui Y."/>
            <person name="Zhang H."/>
            <person name="O'Toole P.W."/>
        </authorList>
    </citation>
    <scope>NUCLEOTIDE SEQUENCE [LARGE SCALE GENOMIC DNA]</scope>
    <source>
        <strain evidence="9 10">JCM 15951</strain>
    </source>
</reference>
<keyword evidence="4 7" id="KW-0812">Transmembrane</keyword>
<feature type="domain" description="Acyltransferase 3" evidence="8">
    <location>
        <begin position="13"/>
        <end position="345"/>
    </location>
</feature>
<evidence type="ECO:0000313" key="9">
    <source>
        <dbReference type="EMBL" id="KRK42448.1"/>
    </source>
</evidence>
<feature type="transmembrane region" description="Helical" evidence="7">
    <location>
        <begin position="161"/>
        <end position="182"/>
    </location>
</feature>
<proteinExistence type="inferred from homology"/>
<evidence type="ECO:0000256" key="6">
    <source>
        <dbReference type="ARBA" id="ARBA00023136"/>
    </source>
</evidence>
<dbReference type="Proteomes" id="UP000050964">
    <property type="component" value="Unassembled WGS sequence"/>
</dbReference>
<keyword evidence="5 7" id="KW-1133">Transmembrane helix</keyword>
<keyword evidence="6 7" id="KW-0472">Membrane</keyword>
<feature type="transmembrane region" description="Helical" evidence="7">
    <location>
        <begin position="53"/>
        <end position="71"/>
    </location>
</feature>
<sequence>MEGFLMNKNHRIFYLDFIRVIAILLVIFIHVSAIDTTLNVGTGQWQITKILNYLAHISVPIFFMISGSLLLNSKKTTSLSYTWKQRIPRVVIPFVLWSIISPIVVGIYAHSLSLHNVLSAVKTILYQPTSPTLWFMYPLVGIYILSPVIKTFVQNATNGMLIYVTGIWLVTCSLIPSIAVMLPKNFEHVLELSPVANFFLVGGFTGYFILGYLLTKLKVENTNNLILIVIFLVVGIGGNFVSEIFPNIFDTNNNYYVTSIFIPIMSVAAFILLQKWGNRITSATTIKVFEFLSPLVFGVYLIHNLLILYIEPFFMNHIAIHGLIATFIRYIVVTVLSIIIIWILNLIPGINYLLTGNSRKRNSK</sequence>
<feature type="transmembrane region" description="Helical" evidence="7">
    <location>
        <begin position="225"/>
        <end position="249"/>
    </location>
</feature>
<evidence type="ECO:0000256" key="3">
    <source>
        <dbReference type="ARBA" id="ARBA00022475"/>
    </source>
</evidence>
<organism evidence="9 10">
    <name type="scientific">Companilactobacillus crustorum JCM 15951</name>
    <dbReference type="NCBI Taxonomy" id="1423737"/>
    <lineage>
        <taxon>Bacteria</taxon>
        <taxon>Bacillati</taxon>
        <taxon>Bacillota</taxon>
        <taxon>Bacilli</taxon>
        <taxon>Lactobacillales</taxon>
        <taxon>Lactobacillaceae</taxon>
        <taxon>Companilactobacillus</taxon>
    </lineage>
</organism>
<gene>
    <name evidence="9" type="ORF">FD26_GL000542</name>
</gene>
<dbReference type="PANTHER" id="PTHR40074">
    <property type="entry name" value="O-ACETYLTRANSFERASE WECH"/>
    <property type="match status" value="1"/>
</dbReference>
<feature type="transmembrane region" description="Helical" evidence="7">
    <location>
        <begin position="288"/>
        <end position="310"/>
    </location>
</feature>
<evidence type="ECO:0000256" key="5">
    <source>
        <dbReference type="ARBA" id="ARBA00022989"/>
    </source>
</evidence>
<comment type="similarity">
    <text evidence="2">Belongs to the acyltransferase 3 family.</text>
</comment>
<evidence type="ECO:0000256" key="2">
    <source>
        <dbReference type="ARBA" id="ARBA00007400"/>
    </source>
</evidence>
<accession>A0A837RID1</accession>
<dbReference type="Pfam" id="PF01757">
    <property type="entry name" value="Acyl_transf_3"/>
    <property type="match status" value="1"/>
</dbReference>
<evidence type="ECO:0000256" key="1">
    <source>
        <dbReference type="ARBA" id="ARBA00004651"/>
    </source>
</evidence>
<evidence type="ECO:0000256" key="7">
    <source>
        <dbReference type="SAM" id="Phobius"/>
    </source>
</evidence>
<feature type="transmembrane region" description="Helical" evidence="7">
    <location>
        <begin position="255"/>
        <end position="276"/>
    </location>
</feature>
<feature type="transmembrane region" description="Helical" evidence="7">
    <location>
        <begin position="12"/>
        <end position="33"/>
    </location>
</feature>
<dbReference type="GO" id="GO:0016413">
    <property type="term" value="F:O-acetyltransferase activity"/>
    <property type="evidence" value="ECO:0007669"/>
    <property type="project" value="TreeGrafter"/>
</dbReference>
<name>A0A837RID1_9LACO</name>
<comment type="subcellular location">
    <subcellularLocation>
        <location evidence="1">Cell membrane</location>
        <topology evidence="1">Multi-pass membrane protein</topology>
    </subcellularLocation>
</comment>
<keyword evidence="3" id="KW-1003">Cell membrane</keyword>